<evidence type="ECO:0000313" key="2">
    <source>
        <dbReference type="EMBL" id="OWJ67719.1"/>
    </source>
</evidence>
<dbReference type="PANTHER" id="PTHR42831:SF1">
    <property type="entry name" value="FE-S PROTEIN MATURATION AUXILIARY FACTOR YITW"/>
    <property type="match status" value="1"/>
</dbReference>
<proteinExistence type="predicted"/>
<keyword evidence="3" id="KW-1185">Reference proteome</keyword>
<dbReference type="Gene3D" id="3.30.300.130">
    <property type="entry name" value="Fe-S cluster assembly (FSCA)"/>
    <property type="match status" value="1"/>
</dbReference>
<sequence>MSKPAYFPDDGLGLNDFLRAGTLDVPEPDWIHVRTPLSKIEYPLDVEATRSAVLDNLTLVFDPELPVNIVELGLIYRVEVSPEGKVEIDMTLTAPNCPVAGSMPAIVERGAAVVPGVTEAKVNLTWSPAWSIERASEDARLALGM</sequence>
<dbReference type="EMBL" id="NHON01000011">
    <property type="protein sequence ID" value="OWJ67719.1"/>
    <property type="molecule type" value="Genomic_DNA"/>
</dbReference>
<evidence type="ECO:0000259" key="1">
    <source>
        <dbReference type="Pfam" id="PF01883"/>
    </source>
</evidence>
<evidence type="ECO:0000313" key="3">
    <source>
        <dbReference type="Proteomes" id="UP000196655"/>
    </source>
</evidence>
<protein>
    <recommendedName>
        <fullName evidence="1">MIP18 family-like domain-containing protein</fullName>
    </recommendedName>
</protein>
<reference evidence="3" key="1">
    <citation type="submission" date="2017-05" db="EMBL/GenBank/DDBJ databases">
        <authorList>
            <person name="Macchi M."/>
            <person name="Festa S."/>
            <person name="Coppotelli B.M."/>
            <person name="Morelli I.S."/>
        </authorList>
    </citation>
    <scope>NUCLEOTIDE SEQUENCE [LARGE SCALE GENOMIC DNA]</scope>
    <source>
        <strain evidence="3">I</strain>
    </source>
</reference>
<accession>A0A211ZR57</accession>
<feature type="domain" description="MIP18 family-like" evidence="1">
    <location>
        <begin position="51"/>
        <end position="122"/>
    </location>
</feature>
<dbReference type="Pfam" id="PF01883">
    <property type="entry name" value="FeS_assembly_P"/>
    <property type="match status" value="1"/>
</dbReference>
<name>A0A211ZR57_9PROT</name>
<dbReference type="InterPro" id="IPR002744">
    <property type="entry name" value="MIP18-like"/>
</dbReference>
<dbReference type="Proteomes" id="UP000196655">
    <property type="component" value="Unassembled WGS sequence"/>
</dbReference>
<organism evidence="2 3">
    <name type="scientific">Inquilinus limosus</name>
    <dbReference type="NCBI Taxonomy" id="171674"/>
    <lineage>
        <taxon>Bacteria</taxon>
        <taxon>Pseudomonadati</taxon>
        <taxon>Pseudomonadota</taxon>
        <taxon>Alphaproteobacteria</taxon>
        <taxon>Rhodospirillales</taxon>
        <taxon>Rhodospirillaceae</taxon>
        <taxon>Inquilinus</taxon>
    </lineage>
</organism>
<dbReference type="AlphaFoldDB" id="A0A211ZR57"/>
<gene>
    <name evidence="2" type="ORF">BWR60_08535</name>
</gene>
<dbReference type="STRING" id="1122125.GCA_000423185_03327"/>
<dbReference type="SUPFAM" id="SSF117916">
    <property type="entry name" value="Fe-S cluster assembly (FSCA) domain-like"/>
    <property type="match status" value="1"/>
</dbReference>
<dbReference type="OrthoDB" id="9805360at2"/>
<dbReference type="InterPro" id="IPR052339">
    <property type="entry name" value="Fe-S_Maturation_MIP18"/>
</dbReference>
<comment type="caution">
    <text evidence="2">The sequence shown here is derived from an EMBL/GenBank/DDBJ whole genome shotgun (WGS) entry which is preliminary data.</text>
</comment>
<dbReference type="RefSeq" id="WP_088150575.1">
    <property type="nucleotide sequence ID" value="NZ_NHON01000011.1"/>
</dbReference>
<dbReference type="PANTHER" id="PTHR42831">
    <property type="entry name" value="FE-S PROTEIN MATURATION AUXILIARY FACTOR YITW"/>
    <property type="match status" value="1"/>
</dbReference>
<dbReference type="InterPro" id="IPR034904">
    <property type="entry name" value="FSCA_dom_sf"/>
</dbReference>